<reference evidence="2" key="2">
    <citation type="submission" date="2018-08" db="UniProtKB">
        <authorList>
            <consortium name="EnsemblPlants"/>
        </authorList>
    </citation>
    <scope>IDENTIFICATION</scope>
    <source>
        <strain evidence="2">Yugu1</strain>
    </source>
</reference>
<dbReference type="EMBL" id="AGNK02002674">
    <property type="status" value="NOT_ANNOTATED_CDS"/>
    <property type="molecule type" value="Genomic_DNA"/>
</dbReference>
<reference evidence="3" key="1">
    <citation type="journal article" date="2012" name="Nat. Biotechnol.">
        <title>Reference genome sequence of the model plant Setaria.</title>
        <authorList>
            <person name="Bennetzen J.L."/>
            <person name="Schmutz J."/>
            <person name="Wang H."/>
            <person name="Percifield R."/>
            <person name="Hawkins J."/>
            <person name="Pontaroli A.C."/>
            <person name="Estep M."/>
            <person name="Feng L."/>
            <person name="Vaughn J.N."/>
            <person name="Grimwood J."/>
            <person name="Jenkins J."/>
            <person name="Barry K."/>
            <person name="Lindquist E."/>
            <person name="Hellsten U."/>
            <person name="Deshpande S."/>
            <person name="Wang X."/>
            <person name="Wu X."/>
            <person name="Mitros T."/>
            <person name="Triplett J."/>
            <person name="Yang X."/>
            <person name="Ye C.Y."/>
            <person name="Mauro-Herrera M."/>
            <person name="Wang L."/>
            <person name="Li P."/>
            <person name="Sharma M."/>
            <person name="Sharma R."/>
            <person name="Ronald P.C."/>
            <person name="Panaud O."/>
            <person name="Kellogg E.A."/>
            <person name="Brutnell T.P."/>
            <person name="Doust A.N."/>
            <person name="Tuskan G.A."/>
            <person name="Rokhsar D."/>
            <person name="Devos K.M."/>
        </authorList>
    </citation>
    <scope>NUCLEOTIDE SEQUENCE [LARGE SCALE GENOMIC DNA]</scope>
    <source>
        <strain evidence="3">cv. Yugu1</strain>
    </source>
</reference>
<sequence>MASQGLMRQLKIVPALAEFGMALVLPPPPLPDAHPFTCPTPASTPAPAATLKAVVPPCPGNPSSSASFFSPPSSSPPFLPRGTAGRSKGQRWRDDSPLLADSSDALSPLPRRSISFKEALLKGVDSTLQAPCTARRESSVAVSQGAPGGGPPRIVLRPEDSSGMVDLRAPDRDGWWSVEGRRRRRERWRQARP</sequence>
<dbReference type="EnsemblPlants" id="KQL11987">
    <property type="protein sequence ID" value="KQL11987"/>
    <property type="gene ID" value="SETIT_0080221mg"/>
</dbReference>
<evidence type="ECO:0000256" key="1">
    <source>
        <dbReference type="SAM" id="MobiDB-lite"/>
    </source>
</evidence>
<dbReference type="AlphaFoldDB" id="A0A0Q3VBW0"/>
<protein>
    <submittedName>
        <fullName evidence="2">Uncharacterized protein</fullName>
    </submittedName>
</protein>
<dbReference type="FunCoup" id="A0A0Q3VBW0">
    <property type="interactions" value="304"/>
</dbReference>
<feature type="region of interest" description="Disordered" evidence="1">
    <location>
        <begin position="55"/>
        <end position="108"/>
    </location>
</feature>
<keyword evidence="3" id="KW-1185">Reference proteome</keyword>
<feature type="compositionally biased region" description="Low complexity" evidence="1">
    <location>
        <begin position="97"/>
        <end position="108"/>
    </location>
</feature>
<evidence type="ECO:0000313" key="2">
    <source>
        <dbReference type="EnsemblPlants" id="KQL11987"/>
    </source>
</evidence>
<organism evidence="2 3">
    <name type="scientific">Setaria italica</name>
    <name type="common">Foxtail millet</name>
    <name type="synonym">Panicum italicum</name>
    <dbReference type="NCBI Taxonomy" id="4555"/>
    <lineage>
        <taxon>Eukaryota</taxon>
        <taxon>Viridiplantae</taxon>
        <taxon>Streptophyta</taxon>
        <taxon>Embryophyta</taxon>
        <taxon>Tracheophyta</taxon>
        <taxon>Spermatophyta</taxon>
        <taxon>Magnoliopsida</taxon>
        <taxon>Liliopsida</taxon>
        <taxon>Poales</taxon>
        <taxon>Poaceae</taxon>
        <taxon>PACMAD clade</taxon>
        <taxon>Panicoideae</taxon>
        <taxon>Panicodae</taxon>
        <taxon>Paniceae</taxon>
        <taxon>Cenchrinae</taxon>
        <taxon>Setaria</taxon>
    </lineage>
</organism>
<dbReference type="Proteomes" id="UP000004995">
    <property type="component" value="Unassembled WGS sequence"/>
</dbReference>
<feature type="region of interest" description="Disordered" evidence="1">
    <location>
        <begin position="133"/>
        <end position="173"/>
    </location>
</feature>
<dbReference type="InParanoid" id="A0A0Q3VBW0"/>
<proteinExistence type="predicted"/>
<dbReference type="Gramene" id="KQL11987">
    <property type="protein sequence ID" value="KQL11987"/>
    <property type="gene ID" value="SETIT_0080221mg"/>
</dbReference>
<name>A0A0Q3VBW0_SETIT</name>
<evidence type="ECO:0000313" key="3">
    <source>
        <dbReference type="Proteomes" id="UP000004995"/>
    </source>
</evidence>
<accession>A0A0Q3VBW0</accession>
<feature type="compositionally biased region" description="Low complexity" evidence="1">
    <location>
        <begin position="62"/>
        <end position="72"/>
    </location>
</feature>